<dbReference type="Proteomes" id="UP000198948">
    <property type="component" value="Unassembled WGS sequence"/>
</dbReference>
<dbReference type="RefSeq" id="WP_092653581.1">
    <property type="nucleotide sequence ID" value="NZ_FOHA01000019.1"/>
</dbReference>
<evidence type="ECO:0000313" key="2">
    <source>
        <dbReference type="Proteomes" id="UP000198948"/>
    </source>
</evidence>
<gene>
    <name evidence="1" type="ORF">SAMN04488559_11919</name>
</gene>
<dbReference type="PIRSF" id="PIRSF012508">
    <property type="entry name" value="YerC"/>
    <property type="match status" value="1"/>
</dbReference>
<reference evidence="1 2" key="1">
    <citation type="submission" date="2016-10" db="EMBL/GenBank/DDBJ databases">
        <authorList>
            <person name="de Groot N.N."/>
        </authorList>
    </citation>
    <scope>NUCLEOTIDE SEQUENCE [LARGE SCALE GENOMIC DNA]</scope>
    <source>
        <strain evidence="1 2">DSM 13760</strain>
    </source>
</reference>
<name>A0A1H9U0Q3_9LACT</name>
<dbReference type="GO" id="GO:0003700">
    <property type="term" value="F:DNA-binding transcription factor activity"/>
    <property type="evidence" value="ECO:0007669"/>
    <property type="project" value="InterPro"/>
</dbReference>
<dbReference type="InterPro" id="IPR000831">
    <property type="entry name" value="Trp_repress"/>
</dbReference>
<dbReference type="OrthoDB" id="2874807at2"/>
<dbReference type="InterPro" id="IPR038116">
    <property type="entry name" value="TrpR-like_sf"/>
</dbReference>
<dbReference type="InterPro" id="IPR013368">
    <property type="entry name" value="YecD_YerC"/>
</dbReference>
<dbReference type="STRING" id="142588.SAMN04488559_11919"/>
<organism evidence="1 2">
    <name type="scientific">Isobaculum melis</name>
    <dbReference type="NCBI Taxonomy" id="142588"/>
    <lineage>
        <taxon>Bacteria</taxon>
        <taxon>Bacillati</taxon>
        <taxon>Bacillota</taxon>
        <taxon>Bacilli</taxon>
        <taxon>Lactobacillales</taxon>
        <taxon>Carnobacteriaceae</taxon>
        <taxon>Isobaculum</taxon>
    </lineage>
</organism>
<dbReference type="SUPFAM" id="SSF48295">
    <property type="entry name" value="TrpR-like"/>
    <property type="match status" value="1"/>
</dbReference>
<dbReference type="AlphaFoldDB" id="A0A1H9U0Q3"/>
<accession>A0A1H9U0Q3</accession>
<dbReference type="NCBIfam" id="TIGR02531">
    <property type="entry name" value="yecD_yerC"/>
    <property type="match status" value="1"/>
</dbReference>
<dbReference type="GO" id="GO:0043565">
    <property type="term" value="F:sequence-specific DNA binding"/>
    <property type="evidence" value="ECO:0007669"/>
    <property type="project" value="InterPro"/>
</dbReference>
<sequence length="103" mass="12148">MQIDKIRDESTDDFFKTILQLESIEEGYAFFDDLLTLNEVKTMTQRYQVAKMLYEHKTYSEIEQATRASTATISRVKRSVFDGNGMYDVLFKRVQQESENENK</sequence>
<dbReference type="InterPro" id="IPR010921">
    <property type="entry name" value="Trp_repressor/repl_initiator"/>
</dbReference>
<dbReference type="PANTHER" id="PTHR40080">
    <property type="entry name" value="LMO1763 PROTEIN"/>
    <property type="match status" value="1"/>
</dbReference>
<proteinExistence type="predicted"/>
<dbReference type="Gene3D" id="1.10.1270.10">
    <property type="entry name" value="TrpR-like"/>
    <property type="match status" value="1"/>
</dbReference>
<dbReference type="EMBL" id="FOHA01000019">
    <property type="protein sequence ID" value="SES02848.1"/>
    <property type="molecule type" value="Genomic_DNA"/>
</dbReference>
<keyword evidence="2" id="KW-1185">Reference proteome</keyword>
<evidence type="ECO:0000313" key="1">
    <source>
        <dbReference type="EMBL" id="SES02848.1"/>
    </source>
</evidence>
<dbReference type="Pfam" id="PF01371">
    <property type="entry name" value="Trp_repressor"/>
    <property type="match status" value="1"/>
</dbReference>
<dbReference type="PANTHER" id="PTHR40080:SF1">
    <property type="entry name" value="TRPR-LIKE PROTEIN YERC_YECD"/>
    <property type="match status" value="1"/>
</dbReference>
<protein>
    <submittedName>
        <fullName evidence="1">TrpR-related protein YerC/YecD</fullName>
    </submittedName>
</protein>